<dbReference type="STRING" id="286115.A0A507DQT8"/>
<evidence type="ECO:0000256" key="3">
    <source>
        <dbReference type="ARBA" id="ARBA00074895"/>
    </source>
</evidence>
<proteinExistence type="inferred from homology"/>
<accession>A0A507DQT8</accession>
<feature type="compositionally biased region" description="Low complexity" evidence="4">
    <location>
        <begin position="321"/>
        <end position="353"/>
    </location>
</feature>
<evidence type="ECO:0000313" key="8">
    <source>
        <dbReference type="Proteomes" id="UP000317494"/>
    </source>
</evidence>
<dbReference type="InterPro" id="IPR055417">
    <property type="entry name" value="UFD1_N1"/>
</dbReference>
<dbReference type="PANTHER" id="PTHR12555">
    <property type="entry name" value="UBIQUITIN FUSION DEGRADATON PROTEIN 1"/>
    <property type="match status" value="1"/>
</dbReference>
<dbReference type="Gene3D" id="2.40.40.50">
    <property type="entry name" value="Ubiquitin fusion degradation protein UFD1, N-terminal domain"/>
    <property type="match status" value="1"/>
</dbReference>
<dbReference type="GO" id="GO:0034098">
    <property type="term" value="C:VCP-NPL4-UFD1 AAA ATPase complex"/>
    <property type="evidence" value="ECO:0007669"/>
    <property type="project" value="TreeGrafter"/>
</dbReference>
<dbReference type="Gene3D" id="3.10.330.10">
    <property type="match status" value="1"/>
</dbReference>
<sequence length="425" mass="45953">MHAPCNWAFSEGVCCIGLKYHPRAVAIAFVIEISNDVNIRTSKETAAVMFQGYDDFDSHHFPMHRHSSQGFKEKYRAYSVIMMDRNERPEVNYGGKIILPPSALARLSSLHIEYPMLFELFSDVNAEKHTHAGVLEFISEEGRVYLPHWMMATLNLQEGDLINVKNVSLPLGSFVKIQPQSVAFLDITDPKAVLENAFRNFSALTEGDVIQFRYNQKSYDIAVMEAKPSGKGISIVETDLEVDFMPPIGYEEPKLKPKTSTSVLSSSLSSIEEHRVARDMTGFRAFKGSGQRLNGKMADSPSAYESATLYGSSLLAGPPSGNGSAAGSSSNSIRSSTVSNVSATGASGQMSSSSGGGPPAALHLPFGKLFFGYDTVIKTKTDKNNPSQETAPTIAFNGQGQTLRAAKRGPGSSGNGASSSNNKKQ</sequence>
<dbReference type="PANTHER" id="PTHR12555:SF13">
    <property type="entry name" value="UBIQUITIN RECOGNITION FACTOR IN ER-ASSOCIATED DEGRADATION PROTEIN 1"/>
    <property type="match status" value="1"/>
</dbReference>
<keyword evidence="8" id="KW-1185">Reference proteome</keyword>
<dbReference type="InterPro" id="IPR055418">
    <property type="entry name" value="UFD1_N2"/>
</dbReference>
<keyword evidence="2" id="KW-0833">Ubl conjugation pathway</keyword>
<dbReference type="GO" id="GO:0031593">
    <property type="term" value="F:polyubiquitin modification-dependent protein binding"/>
    <property type="evidence" value="ECO:0007669"/>
    <property type="project" value="TreeGrafter"/>
</dbReference>
<dbReference type="EMBL" id="QEAN01000014">
    <property type="protein sequence ID" value="TPX53577.1"/>
    <property type="molecule type" value="Genomic_DNA"/>
</dbReference>
<protein>
    <recommendedName>
        <fullName evidence="3">Ubiquitin fusion degradation protein 1</fullName>
    </recommendedName>
</protein>
<dbReference type="Pfam" id="PF03152">
    <property type="entry name" value="UFD1_N1"/>
    <property type="match status" value="1"/>
</dbReference>
<dbReference type="GO" id="GO:0006511">
    <property type="term" value="P:ubiquitin-dependent protein catabolic process"/>
    <property type="evidence" value="ECO:0007669"/>
    <property type="project" value="InterPro"/>
</dbReference>
<dbReference type="InterPro" id="IPR004854">
    <property type="entry name" value="Ufd1-like"/>
</dbReference>
<organism evidence="7 8">
    <name type="scientific">Synchytrium endobioticum</name>
    <dbReference type="NCBI Taxonomy" id="286115"/>
    <lineage>
        <taxon>Eukaryota</taxon>
        <taxon>Fungi</taxon>
        <taxon>Fungi incertae sedis</taxon>
        <taxon>Chytridiomycota</taxon>
        <taxon>Chytridiomycota incertae sedis</taxon>
        <taxon>Chytridiomycetes</taxon>
        <taxon>Synchytriales</taxon>
        <taxon>Synchytriaceae</taxon>
        <taxon>Synchytrium</taxon>
    </lineage>
</organism>
<comment type="caution">
    <text evidence="7">The sequence shown here is derived from an EMBL/GenBank/DDBJ whole genome shotgun (WGS) entry which is preliminary data.</text>
</comment>
<gene>
    <name evidence="7" type="ORF">SeMB42_g00674</name>
</gene>
<evidence type="ECO:0000259" key="5">
    <source>
        <dbReference type="Pfam" id="PF03152"/>
    </source>
</evidence>
<dbReference type="InterPro" id="IPR042299">
    <property type="entry name" value="Ufd1-like_Nn"/>
</dbReference>
<evidence type="ECO:0000313" key="7">
    <source>
        <dbReference type="EMBL" id="TPX53577.1"/>
    </source>
</evidence>
<dbReference type="FunFam" id="2.40.40.50:FF:000001">
    <property type="entry name" value="Ubiquitin fusion degradation protein 1 homolog"/>
    <property type="match status" value="1"/>
</dbReference>
<feature type="compositionally biased region" description="Low complexity" evidence="4">
    <location>
        <begin position="415"/>
        <end position="425"/>
    </location>
</feature>
<feature type="domain" description="Ubiquitin fusion degradation protein UFD1 N-terminal subdomain 1" evidence="5">
    <location>
        <begin position="71"/>
        <end position="170"/>
    </location>
</feature>
<evidence type="ECO:0000256" key="2">
    <source>
        <dbReference type="ARBA" id="ARBA00022786"/>
    </source>
</evidence>
<reference evidence="7 8" key="1">
    <citation type="journal article" date="2019" name="Sci. Rep.">
        <title>Comparative genomics of chytrid fungi reveal insights into the obligate biotrophic and pathogenic lifestyle of Synchytrium endobioticum.</title>
        <authorList>
            <person name="van de Vossenberg B.T.L.H."/>
            <person name="Warris S."/>
            <person name="Nguyen H.D.T."/>
            <person name="van Gent-Pelzer M.P.E."/>
            <person name="Joly D.L."/>
            <person name="van de Geest H.C."/>
            <person name="Bonants P.J.M."/>
            <person name="Smith D.S."/>
            <person name="Levesque C.A."/>
            <person name="van der Lee T.A.J."/>
        </authorList>
    </citation>
    <scope>NUCLEOTIDE SEQUENCE [LARGE SCALE GENOMIC DNA]</scope>
    <source>
        <strain evidence="7 8">MB42</strain>
    </source>
</reference>
<feature type="region of interest" description="Disordered" evidence="4">
    <location>
        <begin position="381"/>
        <end position="425"/>
    </location>
</feature>
<name>A0A507DQT8_9FUNG</name>
<dbReference type="AlphaFoldDB" id="A0A507DQT8"/>
<dbReference type="VEuPathDB" id="FungiDB:SeMB42_g00674"/>
<feature type="compositionally biased region" description="Polar residues" evidence="4">
    <location>
        <begin position="384"/>
        <end position="402"/>
    </location>
</feature>
<comment type="similarity">
    <text evidence="1">Belongs to the UFD1 family.</text>
</comment>
<evidence type="ECO:0000256" key="1">
    <source>
        <dbReference type="ARBA" id="ARBA00006043"/>
    </source>
</evidence>
<feature type="region of interest" description="Disordered" evidence="4">
    <location>
        <begin position="319"/>
        <end position="359"/>
    </location>
</feature>
<evidence type="ECO:0000256" key="4">
    <source>
        <dbReference type="SAM" id="MobiDB-lite"/>
    </source>
</evidence>
<feature type="domain" description="Ubiquitin fusion degradation protein UFD1 N-terminal subdomain 2" evidence="6">
    <location>
        <begin position="172"/>
        <end position="247"/>
    </location>
</feature>
<dbReference type="GO" id="GO:0036503">
    <property type="term" value="P:ERAD pathway"/>
    <property type="evidence" value="ECO:0007669"/>
    <property type="project" value="TreeGrafter"/>
</dbReference>
<evidence type="ECO:0000259" key="6">
    <source>
        <dbReference type="Pfam" id="PF24842"/>
    </source>
</evidence>
<dbReference type="Proteomes" id="UP000317494">
    <property type="component" value="Unassembled WGS sequence"/>
</dbReference>
<dbReference type="Pfam" id="PF24842">
    <property type="entry name" value="UFD1_N2"/>
    <property type="match status" value="1"/>
</dbReference>